<feature type="transmembrane region" description="Helical" evidence="1">
    <location>
        <begin position="310"/>
        <end position="330"/>
    </location>
</feature>
<proteinExistence type="predicted"/>
<feature type="transmembrane region" description="Helical" evidence="1">
    <location>
        <begin position="286"/>
        <end position="304"/>
    </location>
</feature>
<feature type="transmembrane region" description="Helical" evidence="1">
    <location>
        <begin position="53"/>
        <end position="72"/>
    </location>
</feature>
<feature type="transmembrane region" description="Helical" evidence="1">
    <location>
        <begin position="84"/>
        <end position="106"/>
    </location>
</feature>
<dbReference type="AlphaFoldDB" id="A0A553IB04"/>
<evidence type="ECO:0000313" key="3">
    <source>
        <dbReference type="Proteomes" id="UP000319160"/>
    </source>
</evidence>
<name>A0A553IB04_9PEZI</name>
<feature type="transmembrane region" description="Helical" evidence="1">
    <location>
        <begin position="112"/>
        <end position="135"/>
    </location>
</feature>
<dbReference type="OrthoDB" id="4713342at2759"/>
<feature type="transmembrane region" description="Helical" evidence="1">
    <location>
        <begin position="260"/>
        <end position="279"/>
    </location>
</feature>
<comment type="caution">
    <text evidence="2">The sequence shown here is derived from an EMBL/GenBank/DDBJ whole genome shotgun (WGS) entry which is preliminary data.</text>
</comment>
<protein>
    <recommendedName>
        <fullName evidence="4">Major facilitator superfamily (MFS) profile domain-containing protein</fullName>
    </recommendedName>
</protein>
<evidence type="ECO:0000313" key="2">
    <source>
        <dbReference type="EMBL" id="TRX97381.1"/>
    </source>
</evidence>
<organism evidence="2 3">
    <name type="scientific">Xylaria flabelliformis</name>
    <dbReference type="NCBI Taxonomy" id="2512241"/>
    <lineage>
        <taxon>Eukaryota</taxon>
        <taxon>Fungi</taxon>
        <taxon>Dikarya</taxon>
        <taxon>Ascomycota</taxon>
        <taxon>Pezizomycotina</taxon>
        <taxon>Sordariomycetes</taxon>
        <taxon>Xylariomycetidae</taxon>
        <taxon>Xylariales</taxon>
        <taxon>Xylariaceae</taxon>
        <taxon>Xylaria</taxon>
    </lineage>
</organism>
<keyword evidence="3" id="KW-1185">Reference proteome</keyword>
<keyword evidence="1" id="KW-0472">Membrane</keyword>
<feature type="transmembrane region" description="Helical" evidence="1">
    <location>
        <begin position="376"/>
        <end position="394"/>
    </location>
</feature>
<evidence type="ECO:0008006" key="4">
    <source>
        <dbReference type="Google" id="ProtNLM"/>
    </source>
</evidence>
<dbReference type="Proteomes" id="UP000319160">
    <property type="component" value="Unassembled WGS sequence"/>
</dbReference>
<dbReference type="Gene3D" id="1.20.1250.20">
    <property type="entry name" value="MFS general substrate transporter like domains"/>
    <property type="match status" value="1"/>
</dbReference>
<keyword evidence="1" id="KW-0812">Transmembrane</keyword>
<keyword evidence="1" id="KW-1133">Transmembrane helix</keyword>
<feature type="transmembrane region" description="Helical" evidence="1">
    <location>
        <begin position="351"/>
        <end position="370"/>
    </location>
</feature>
<feature type="transmembrane region" description="Helical" evidence="1">
    <location>
        <begin position="179"/>
        <end position="199"/>
    </location>
</feature>
<accession>A0A553IB04</accession>
<gene>
    <name evidence="2" type="ORF">FHL15_001659</name>
</gene>
<dbReference type="InterPro" id="IPR036259">
    <property type="entry name" value="MFS_trans_sf"/>
</dbReference>
<feature type="transmembrane region" description="Helical" evidence="1">
    <location>
        <begin position="21"/>
        <end position="41"/>
    </location>
</feature>
<feature type="transmembrane region" description="Helical" evidence="1">
    <location>
        <begin position="147"/>
        <end position="167"/>
    </location>
</feature>
<dbReference type="EMBL" id="VFLP01000006">
    <property type="protein sequence ID" value="TRX97381.1"/>
    <property type="molecule type" value="Genomic_DNA"/>
</dbReference>
<sequence length="406" mass="42526">MTMESSTTPAVANTPQWKAALLGFVTMFSVGTVYALSTLQIEIPRLLEVSPPWSYTLFAAASLGLSIGVRICASCMAVYGEYSVAIGGTAIWGIAVASMGFFLATIPSLLGVIGSLLIGGIAVGLTYLATVVLVGHAFPNQPLARSAIGPLGFSSGTGSWLAVWSYLRVETRSARQVQDVLWTGGAVVICMAATAYILAPNQPARSPSPIFPRGSEKPSGRRFFLILLFCNALPGMAAFGSLLPITSFYAQRTTGEALDILPRLMIALALGGFFASTISSRLGARLTFVMLFCARGLLLIITSLSPTLPIATITLLVVFFAHGAGFSLIPGLVKAQQTRRSTPFPREYGEVLTAWGVAGILGNIINAAFVPPSGDATIVSFLLGLVSLTFGIILHSNSTFGGSAFS</sequence>
<dbReference type="SUPFAM" id="SSF103473">
    <property type="entry name" value="MFS general substrate transporter"/>
    <property type="match status" value="1"/>
</dbReference>
<evidence type="ECO:0000256" key="1">
    <source>
        <dbReference type="SAM" id="Phobius"/>
    </source>
</evidence>
<reference evidence="3" key="1">
    <citation type="submission" date="2019-06" db="EMBL/GenBank/DDBJ databases">
        <title>Draft genome sequence of the griseofulvin-producing fungus Xylaria cubensis strain G536.</title>
        <authorList>
            <person name="Mead M.E."/>
            <person name="Raja H.A."/>
            <person name="Steenwyk J.L."/>
            <person name="Knowles S.L."/>
            <person name="Oberlies N.H."/>
            <person name="Rokas A."/>
        </authorList>
    </citation>
    <scope>NUCLEOTIDE SEQUENCE [LARGE SCALE GENOMIC DNA]</scope>
    <source>
        <strain evidence="3">G536</strain>
    </source>
</reference>
<feature type="transmembrane region" description="Helical" evidence="1">
    <location>
        <begin position="223"/>
        <end position="248"/>
    </location>
</feature>